<dbReference type="InterPro" id="IPR050243">
    <property type="entry name" value="PHP_phosphatase"/>
</dbReference>
<evidence type="ECO:0000313" key="2">
    <source>
        <dbReference type="EMBL" id="CCF83723.1"/>
    </source>
</evidence>
<dbReference type="Pfam" id="PF02811">
    <property type="entry name" value="PHP"/>
    <property type="match status" value="1"/>
</dbReference>
<dbReference type="InterPro" id="IPR016195">
    <property type="entry name" value="Pol/histidinol_Pase-like"/>
</dbReference>
<dbReference type="RefSeq" id="WP_008477277.1">
    <property type="nucleotide sequence ID" value="NZ_CAGS01000187.1"/>
</dbReference>
<dbReference type="InterPro" id="IPR003141">
    <property type="entry name" value="Pol/His_phosphatase_N"/>
</dbReference>
<dbReference type="NCBIfam" id="NF004981">
    <property type="entry name" value="PRK06361.1"/>
    <property type="match status" value="1"/>
</dbReference>
<dbReference type="GO" id="GO:0042578">
    <property type="term" value="F:phosphoric ester hydrolase activity"/>
    <property type="evidence" value="ECO:0007669"/>
    <property type="project" value="TreeGrafter"/>
</dbReference>
<keyword evidence="3" id="KW-1185">Reference proteome</keyword>
<dbReference type="PANTHER" id="PTHR36928">
    <property type="entry name" value="PHOSPHATASE YCDX-RELATED"/>
    <property type="match status" value="1"/>
</dbReference>
<dbReference type="AlphaFoldDB" id="I4EGB1"/>
<dbReference type="SUPFAM" id="SSF89550">
    <property type="entry name" value="PHP domain-like"/>
    <property type="match status" value="1"/>
</dbReference>
<protein>
    <recommendedName>
        <fullName evidence="1">Polymerase/histidinol phosphatase N-terminal domain-containing protein</fullName>
    </recommendedName>
</protein>
<dbReference type="EMBL" id="CAGS01000187">
    <property type="protein sequence ID" value="CCF83723.1"/>
    <property type="molecule type" value="Genomic_DNA"/>
</dbReference>
<dbReference type="GO" id="GO:0008270">
    <property type="term" value="F:zinc ion binding"/>
    <property type="evidence" value="ECO:0007669"/>
    <property type="project" value="TreeGrafter"/>
</dbReference>
<accession>I4EGB1</accession>
<dbReference type="PANTHER" id="PTHR36928:SF1">
    <property type="entry name" value="PHOSPHATASE YCDX-RELATED"/>
    <property type="match status" value="1"/>
</dbReference>
<dbReference type="Gene3D" id="3.20.20.140">
    <property type="entry name" value="Metal-dependent hydrolases"/>
    <property type="match status" value="1"/>
</dbReference>
<dbReference type="CDD" id="cd07432">
    <property type="entry name" value="PHP_HisPPase"/>
    <property type="match status" value="1"/>
</dbReference>
<reference evidence="2 3" key="1">
    <citation type="journal article" date="2012" name="ISME J.">
        <title>Nitrification expanded: discovery, physiology and genomics of a nitrite-oxidizing bacterium from the phylum Chloroflexi.</title>
        <authorList>
            <person name="Sorokin D.Y."/>
            <person name="Lucker S."/>
            <person name="Vejmelkova D."/>
            <person name="Kostrikina N.A."/>
            <person name="Kleerebezem R."/>
            <person name="Rijpstra W.I."/>
            <person name="Damste J.S."/>
            <person name="Le Paslier D."/>
            <person name="Muyzer G."/>
            <person name="Wagner M."/>
            <person name="van Loosdrecht M.C."/>
            <person name="Daims H."/>
        </authorList>
    </citation>
    <scope>NUCLEOTIDE SEQUENCE [LARGE SCALE GENOMIC DNA]</scope>
    <source>
        <strain evidence="3">none</strain>
    </source>
</reference>
<name>I4EGB1_9BACT</name>
<evidence type="ECO:0000313" key="3">
    <source>
        <dbReference type="Proteomes" id="UP000004221"/>
    </source>
</evidence>
<organism evidence="2 3">
    <name type="scientific">Nitrolancea hollandica Lb</name>
    <dbReference type="NCBI Taxonomy" id="1129897"/>
    <lineage>
        <taxon>Bacteria</taxon>
        <taxon>Pseudomonadati</taxon>
        <taxon>Thermomicrobiota</taxon>
        <taxon>Thermomicrobia</taxon>
        <taxon>Sphaerobacterales</taxon>
        <taxon>Sphaerobacterineae</taxon>
        <taxon>Sphaerobacteraceae</taxon>
        <taxon>Nitrolancea</taxon>
    </lineage>
</organism>
<dbReference type="SMART" id="SM00481">
    <property type="entry name" value="POLIIIAc"/>
    <property type="match status" value="1"/>
</dbReference>
<proteinExistence type="predicted"/>
<sequence>MVFDFHTHTFWSDGELSVIEQVRRAAVNGYRAIGLSDHGGIGGVRERIDAFRADREILERYWPVKVILGIELTHVPPEAIAEAAAAARESGAEIVILHGETPVEPVPPGSNHAGIVSGLVDVIGHPGFITEVDVREAAARGVYLEISSRRGHSLANGHVAKLAQQAGARLIVDSDAHAPTDLLTPDFQRTVALCAGIDESLLPNVLQNWPEELLAKALARRGT</sequence>
<dbReference type="GO" id="GO:0005829">
    <property type="term" value="C:cytosol"/>
    <property type="evidence" value="ECO:0007669"/>
    <property type="project" value="TreeGrafter"/>
</dbReference>
<dbReference type="OrthoDB" id="9804333at2"/>
<dbReference type="InterPro" id="IPR004013">
    <property type="entry name" value="PHP_dom"/>
</dbReference>
<comment type="caution">
    <text evidence="2">The sequence shown here is derived from an EMBL/GenBank/DDBJ whole genome shotgun (WGS) entry which is preliminary data.</text>
</comment>
<evidence type="ECO:0000259" key="1">
    <source>
        <dbReference type="SMART" id="SM00481"/>
    </source>
</evidence>
<feature type="domain" description="Polymerase/histidinol phosphatase N-terminal" evidence="1">
    <location>
        <begin position="3"/>
        <end position="76"/>
    </location>
</feature>
<gene>
    <name evidence="2" type="ORF">NITHO_2670003</name>
</gene>
<dbReference type="Proteomes" id="UP000004221">
    <property type="component" value="Unassembled WGS sequence"/>
</dbReference>